<evidence type="ECO:0000313" key="2">
    <source>
        <dbReference type="Proteomes" id="UP001147747"/>
    </source>
</evidence>
<dbReference type="AlphaFoldDB" id="A0A9X0B5A2"/>
<proteinExistence type="predicted"/>
<keyword evidence="2" id="KW-1185">Reference proteome</keyword>
<evidence type="ECO:0008006" key="3">
    <source>
        <dbReference type="Google" id="ProtNLM"/>
    </source>
</evidence>
<organism evidence="1 2">
    <name type="scientific">Penicillium cosmopolitanum</name>
    <dbReference type="NCBI Taxonomy" id="1131564"/>
    <lineage>
        <taxon>Eukaryota</taxon>
        <taxon>Fungi</taxon>
        <taxon>Dikarya</taxon>
        <taxon>Ascomycota</taxon>
        <taxon>Pezizomycotina</taxon>
        <taxon>Eurotiomycetes</taxon>
        <taxon>Eurotiomycetidae</taxon>
        <taxon>Eurotiales</taxon>
        <taxon>Aspergillaceae</taxon>
        <taxon>Penicillium</taxon>
    </lineage>
</organism>
<dbReference type="GO" id="GO:0005634">
    <property type="term" value="C:nucleus"/>
    <property type="evidence" value="ECO:0007669"/>
    <property type="project" value="TreeGrafter"/>
</dbReference>
<accession>A0A9X0B5A2</accession>
<sequence>MLQKVVSNNKDAMDILFEAALREESQQNTEQITTAPIPTLVPQRLTTTDALQMWNACRFVKMGWFSAHEAMTLVDLFFANMNPLSPILTDFFASHKNHFYLVTQEPMLCCTILMISSRYHTLRGVGGSSRAFFIHHRLWQHCQHLLLRLTLGQEKKSKARTRNIGSIEALLLMSEWHPRSLQFPPETDGWDSDFIMTHLDVRDPPLTDEEVPVSARWREDVVEPTMRFERMSWMVLSSALALAHELGAFDSSTRVLKPDGLVEIDAEMYLDHLELRRQRLPSLLFVYINVLSSRIGCTSPVPSDTNISVPVSRLLLQQKEGREWISFMNSWIGITKMSSSMMGALYPLMNAPMVLDTADQFMSMVEEKQILIANWRQENLSTATPGTTFTDILSIEYQYLRVLVNSIGMQLVVQRVLTGDNPHSETTIDHSFIERTRRLDMTGREYGFIEEVIDGSCQTLEKVALLGATGALHYSPMRILFRTISSSIFLMKALALGVRNSKLQEALQILDRAIAALQDNNNQDDAHLQSQYAALLQTQAARLRRSLVSSNPPIIQSRPLHDGLHAPAVPSAGEEDLVAGLDLESLSNFDMNDWLSLPFDPSMAPFAPCEGELGVRLDGVDLDLDFIWQLPP</sequence>
<gene>
    <name evidence="1" type="ORF">N7509_011181</name>
</gene>
<dbReference type="GO" id="GO:0045944">
    <property type="term" value="P:positive regulation of transcription by RNA polymerase II"/>
    <property type="evidence" value="ECO:0007669"/>
    <property type="project" value="TreeGrafter"/>
</dbReference>
<dbReference type="RefSeq" id="XP_056486438.1">
    <property type="nucleotide sequence ID" value="XM_056635818.1"/>
</dbReference>
<reference evidence="1" key="1">
    <citation type="submission" date="2022-12" db="EMBL/GenBank/DDBJ databases">
        <authorList>
            <person name="Petersen C."/>
        </authorList>
    </citation>
    <scope>NUCLEOTIDE SEQUENCE</scope>
    <source>
        <strain evidence="1">IBT 29677</strain>
    </source>
</reference>
<dbReference type="InterPro" id="IPR052780">
    <property type="entry name" value="AAA_Catabolism_Regulators"/>
</dbReference>
<dbReference type="GO" id="GO:0000981">
    <property type="term" value="F:DNA-binding transcription factor activity, RNA polymerase II-specific"/>
    <property type="evidence" value="ECO:0007669"/>
    <property type="project" value="TreeGrafter"/>
</dbReference>
<reference evidence="1" key="2">
    <citation type="journal article" date="2023" name="IMA Fungus">
        <title>Comparative genomic study of the Penicillium genus elucidates a diverse pangenome and 15 lateral gene transfer events.</title>
        <authorList>
            <person name="Petersen C."/>
            <person name="Sorensen T."/>
            <person name="Nielsen M.R."/>
            <person name="Sondergaard T.E."/>
            <person name="Sorensen J.L."/>
            <person name="Fitzpatrick D.A."/>
            <person name="Frisvad J.C."/>
            <person name="Nielsen K.L."/>
        </authorList>
    </citation>
    <scope>NUCLEOTIDE SEQUENCE</scope>
    <source>
        <strain evidence="1">IBT 29677</strain>
    </source>
</reference>
<dbReference type="PANTHER" id="PTHR31644">
    <property type="entry name" value="TRANSCRIPTIONAL ACTIVATOR ARO80-RELATED"/>
    <property type="match status" value="1"/>
</dbReference>
<dbReference type="OrthoDB" id="2262349at2759"/>
<dbReference type="GO" id="GO:0009074">
    <property type="term" value="P:aromatic amino acid family catabolic process"/>
    <property type="evidence" value="ECO:0007669"/>
    <property type="project" value="TreeGrafter"/>
</dbReference>
<dbReference type="PANTHER" id="PTHR31644:SF4">
    <property type="entry name" value="ZN(II)2CYS6 TRANSCRIPTION FACTOR (EUROFUNG)"/>
    <property type="match status" value="1"/>
</dbReference>
<dbReference type="GeneID" id="81374798"/>
<dbReference type="EMBL" id="JAPZBU010000009">
    <property type="protein sequence ID" value="KAJ5388640.1"/>
    <property type="molecule type" value="Genomic_DNA"/>
</dbReference>
<evidence type="ECO:0000313" key="1">
    <source>
        <dbReference type="EMBL" id="KAJ5388640.1"/>
    </source>
</evidence>
<comment type="caution">
    <text evidence="1">The sequence shown here is derived from an EMBL/GenBank/DDBJ whole genome shotgun (WGS) entry which is preliminary data.</text>
</comment>
<protein>
    <recommendedName>
        <fullName evidence="3">Transcription factor domain-containing protein</fullName>
    </recommendedName>
</protein>
<dbReference type="CDD" id="cd12148">
    <property type="entry name" value="fungal_TF_MHR"/>
    <property type="match status" value="1"/>
</dbReference>
<dbReference type="Proteomes" id="UP001147747">
    <property type="component" value="Unassembled WGS sequence"/>
</dbReference>
<name>A0A9X0B5A2_9EURO</name>